<dbReference type="EMBL" id="QZWG01000012">
    <property type="protein sequence ID" value="RZB76007.1"/>
    <property type="molecule type" value="Genomic_DNA"/>
</dbReference>
<dbReference type="Gene3D" id="3.30.40.10">
    <property type="entry name" value="Zinc/RING finger domain, C3HC4 (zinc finger)"/>
    <property type="match status" value="1"/>
</dbReference>
<dbReference type="PANTHER" id="PTHR46764:SF2">
    <property type="entry name" value="E3 UBIQUITIN-PROTEIN LIGASE BAH1-LIKE-RELATED"/>
    <property type="match status" value="1"/>
</dbReference>
<feature type="domain" description="RING-type" evidence="5">
    <location>
        <begin position="95"/>
        <end position="144"/>
    </location>
</feature>
<dbReference type="Pfam" id="PF00097">
    <property type="entry name" value="zf-C3HC4"/>
    <property type="match status" value="1"/>
</dbReference>
<accession>A0A445HQR1</accession>
<evidence type="ECO:0000313" key="7">
    <source>
        <dbReference type="Proteomes" id="UP000289340"/>
    </source>
</evidence>
<dbReference type="GO" id="GO:0008270">
    <property type="term" value="F:zinc ion binding"/>
    <property type="evidence" value="ECO:0007669"/>
    <property type="project" value="UniProtKB-KW"/>
</dbReference>
<evidence type="ECO:0000313" key="6">
    <source>
        <dbReference type="EMBL" id="RZB76007.1"/>
    </source>
</evidence>
<evidence type="ECO:0000256" key="4">
    <source>
        <dbReference type="PROSITE-ProRule" id="PRU00175"/>
    </source>
</evidence>
<dbReference type="InterPro" id="IPR001841">
    <property type="entry name" value="Znf_RING"/>
</dbReference>
<keyword evidence="7" id="KW-1185">Reference proteome</keyword>
<sequence>AMNAIAMREILQKYDKVHSSLNGKNFKSRMNAEHIDLLHSPWLIELGAFYLNSSGLDNCELDGVYGFFSCDLSITKAVMTLVLPDSINLEYDLTCAICLDFVFNPYALSCGPIFCKSCACSAASVMIFQGLKSASPESKCPICKEVFFCTQH</sequence>
<dbReference type="Proteomes" id="UP000289340">
    <property type="component" value="Chromosome 12"/>
</dbReference>
<evidence type="ECO:0000256" key="2">
    <source>
        <dbReference type="ARBA" id="ARBA00022771"/>
    </source>
</evidence>
<dbReference type="SUPFAM" id="SSF57850">
    <property type="entry name" value="RING/U-box"/>
    <property type="match status" value="1"/>
</dbReference>
<feature type="non-terminal residue" evidence="6">
    <location>
        <position position="1"/>
    </location>
</feature>
<organism evidence="6 7">
    <name type="scientific">Glycine soja</name>
    <name type="common">Wild soybean</name>
    <dbReference type="NCBI Taxonomy" id="3848"/>
    <lineage>
        <taxon>Eukaryota</taxon>
        <taxon>Viridiplantae</taxon>
        <taxon>Streptophyta</taxon>
        <taxon>Embryophyta</taxon>
        <taxon>Tracheophyta</taxon>
        <taxon>Spermatophyta</taxon>
        <taxon>Magnoliopsida</taxon>
        <taxon>eudicotyledons</taxon>
        <taxon>Gunneridae</taxon>
        <taxon>Pentapetalae</taxon>
        <taxon>rosids</taxon>
        <taxon>fabids</taxon>
        <taxon>Fabales</taxon>
        <taxon>Fabaceae</taxon>
        <taxon>Papilionoideae</taxon>
        <taxon>50 kb inversion clade</taxon>
        <taxon>NPAAA clade</taxon>
        <taxon>indigoferoid/millettioid clade</taxon>
        <taxon>Phaseoleae</taxon>
        <taxon>Glycine</taxon>
        <taxon>Glycine subgen. Soja</taxon>
    </lineage>
</organism>
<name>A0A445HQR1_GLYSO</name>
<dbReference type="AlphaFoldDB" id="A0A445HQR1"/>
<reference evidence="6 7" key="1">
    <citation type="submission" date="2018-09" db="EMBL/GenBank/DDBJ databases">
        <title>A high-quality reference genome of wild soybean provides a powerful tool to mine soybean genomes.</title>
        <authorList>
            <person name="Xie M."/>
            <person name="Chung C.Y.L."/>
            <person name="Li M.-W."/>
            <person name="Wong F.-L."/>
            <person name="Chan T.-F."/>
            <person name="Lam H.-M."/>
        </authorList>
    </citation>
    <scope>NUCLEOTIDE SEQUENCE [LARGE SCALE GENOMIC DNA]</scope>
    <source>
        <strain evidence="7">cv. W05</strain>
        <tissue evidence="6">Hypocotyl of etiolated seedlings</tissue>
    </source>
</reference>
<comment type="caution">
    <text evidence="6">The sequence shown here is derived from an EMBL/GenBank/DDBJ whole genome shotgun (WGS) entry which is preliminary data.</text>
</comment>
<evidence type="ECO:0000256" key="1">
    <source>
        <dbReference type="ARBA" id="ARBA00022723"/>
    </source>
</evidence>
<evidence type="ECO:0000259" key="5">
    <source>
        <dbReference type="PROSITE" id="PS50089"/>
    </source>
</evidence>
<dbReference type="PROSITE" id="PS50089">
    <property type="entry name" value="ZF_RING_2"/>
    <property type="match status" value="1"/>
</dbReference>
<evidence type="ECO:0000256" key="3">
    <source>
        <dbReference type="ARBA" id="ARBA00022833"/>
    </source>
</evidence>
<protein>
    <submittedName>
        <fullName evidence="6">Putative E3 ubiquitin-protein ligase BAH1-like</fullName>
    </submittedName>
</protein>
<dbReference type="InterPro" id="IPR013083">
    <property type="entry name" value="Znf_RING/FYVE/PHD"/>
</dbReference>
<keyword evidence="2 4" id="KW-0863">Zinc-finger</keyword>
<gene>
    <name evidence="6" type="ORF">D0Y65_034491</name>
</gene>
<dbReference type="InterPro" id="IPR018957">
    <property type="entry name" value="Znf_C3HC4_RING-type"/>
</dbReference>
<proteinExistence type="predicted"/>
<dbReference type="InterPro" id="IPR033326">
    <property type="entry name" value="BAH1"/>
</dbReference>
<keyword evidence="1" id="KW-0479">Metal-binding</keyword>
<keyword evidence="3" id="KW-0862">Zinc</keyword>
<dbReference type="PANTHER" id="PTHR46764">
    <property type="entry name" value="E3 UBIQUITIN-PROTEIN LIGASE BAH1"/>
    <property type="match status" value="1"/>
</dbReference>